<evidence type="ECO:0000313" key="1">
    <source>
        <dbReference type="EMBL" id="ESK87819.1"/>
    </source>
</evidence>
<gene>
    <name evidence="1" type="ORF">Moror_15312</name>
</gene>
<keyword evidence="2" id="KW-1185">Reference proteome</keyword>
<dbReference type="Proteomes" id="UP000017559">
    <property type="component" value="Unassembled WGS sequence"/>
</dbReference>
<accession>V2Y815</accession>
<dbReference type="EMBL" id="AWSO01000732">
    <property type="protein sequence ID" value="ESK87819.1"/>
    <property type="molecule type" value="Genomic_DNA"/>
</dbReference>
<name>V2Y815_MONRO</name>
<comment type="caution">
    <text evidence="1">The sequence shown here is derived from an EMBL/GenBank/DDBJ whole genome shotgun (WGS) entry which is preliminary data.</text>
</comment>
<dbReference type="HOGENOM" id="CLU_2455256_0_0_1"/>
<organism evidence="1 2">
    <name type="scientific">Moniliophthora roreri (strain MCA 2997)</name>
    <name type="common">Cocoa frosty pod rot fungus</name>
    <name type="synonym">Crinipellis roreri</name>
    <dbReference type="NCBI Taxonomy" id="1381753"/>
    <lineage>
        <taxon>Eukaryota</taxon>
        <taxon>Fungi</taxon>
        <taxon>Dikarya</taxon>
        <taxon>Basidiomycota</taxon>
        <taxon>Agaricomycotina</taxon>
        <taxon>Agaricomycetes</taxon>
        <taxon>Agaricomycetidae</taxon>
        <taxon>Agaricales</taxon>
        <taxon>Marasmiineae</taxon>
        <taxon>Marasmiaceae</taxon>
        <taxon>Moniliophthora</taxon>
    </lineage>
</organism>
<reference evidence="1 2" key="1">
    <citation type="journal article" date="2014" name="BMC Genomics">
        <title>Genome and secretome analysis of the hemibiotrophic fungal pathogen, Moniliophthora roreri, which causes frosty pod rot disease of cacao: mechanisms of the biotrophic and necrotrophic phases.</title>
        <authorList>
            <person name="Meinhardt L.W."/>
            <person name="Costa G.G.L."/>
            <person name="Thomazella D.P.T."/>
            <person name="Teixeira P.J.P.L."/>
            <person name="Carazzolle M.F."/>
            <person name="Schuster S.C."/>
            <person name="Carlson J.E."/>
            <person name="Guiltinan M.J."/>
            <person name="Mieczkowski P."/>
            <person name="Farmer A."/>
            <person name="Ramaraj T."/>
            <person name="Crozier J."/>
            <person name="Davis R.E."/>
            <person name="Shao J."/>
            <person name="Melnick R.L."/>
            <person name="Pereira G.A.G."/>
            <person name="Bailey B.A."/>
        </authorList>
    </citation>
    <scope>NUCLEOTIDE SEQUENCE [LARGE SCALE GENOMIC DNA]</scope>
    <source>
        <strain evidence="1 2">MCA 2997</strain>
    </source>
</reference>
<sequence length="89" mass="10108">MWCLAGDGLAERVAETGIVSQKQLELFNATMMPLLYRGPKILTHAFPVMIDHTSIVRFYAIGEDTLVPLQVDFRAIKSHLREIQRNNPI</sequence>
<dbReference type="KEGG" id="mrr:Moror_15312"/>
<protein>
    <submittedName>
        <fullName evidence="1">Uncharacterized protein</fullName>
    </submittedName>
</protein>
<dbReference type="AlphaFoldDB" id="V2Y815"/>
<evidence type="ECO:0000313" key="2">
    <source>
        <dbReference type="Proteomes" id="UP000017559"/>
    </source>
</evidence>
<proteinExistence type="predicted"/>